<protein>
    <submittedName>
        <fullName evidence="1">Glycine-rich SFCGS family protein</fullName>
    </submittedName>
</protein>
<dbReference type="EMBL" id="JBHMAG010000014">
    <property type="protein sequence ID" value="MFB9754339.1"/>
    <property type="molecule type" value="Genomic_DNA"/>
</dbReference>
<evidence type="ECO:0000313" key="2">
    <source>
        <dbReference type="Proteomes" id="UP001589619"/>
    </source>
</evidence>
<sequence length="123" mass="12996">MEQQQQVKVVIGDRLGKGQQVAKGVEAAGGIAIVIPGVGADMKLGDVMNKENADFGISFCGSGGAGAITAQTKYKYPAEYGLRSVEQGLTAIRAGKKVLGYGFMDTEELGRRLTEQFIQAKRG</sequence>
<reference evidence="1 2" key="1">
    <citation type="submission" date="2024-09" db="EMBL/GenBank/DDBJ databases">
        <authorList>
            <person name="Sun Q."/>
            <person name="Mori K."/>
        </authorList>
    </citation>
    <scope>NUCLEOTIDE SEQUENCE [LARGE SCALE GENOMIC DNA]</scope>
    <source>
        <strain evidence="1 2">JCM 12520</strain>
    </source>
</reference>
<name>A0ABV5W1A3_9BACL</name>
<dbReference type="InterPro" id="IPR020034">
    <property type="entry name" value="CHP03577_EF0830/AHA3911"/>
</dbReference>
<dbReference type="Proteomes" id="UP001589619">
    <property type="component" value="Unassembled WGS sequence"/>
</dbReference>
<dbReference type="NCBIfam" id="TIGR03577">
    <property type="entry name" value="EF_0830"/>
    <property type="match status" value="1"/>
</dbReference>
<accession>A0ABV5W1A3</accession>
<dbReference type="Pfam" id="PF14272">
    <property type="entry name" value="Gly_rich_SFCGS"/>
    <property type="match status" value="1"/>
</dbReference>
<proteinExistence type="predicted"/>
<gene>
    <name evidence="1" type="ORF">ACFFNY_22440</name>
</gene>
<dbReference type="RefSeq" id="WP_344913728.1">
    <property type="nucleotide sequence ID" value="NZ_BAAAYO010000013.1"/>
</dbReference>
<evidence type="ECO:0000313" key="1">
    <source>
        <dbReference type="EMBL" id="MFB9754339.1"/>
    </source>
</evidence>
<keyword evidence="2" id="KW-1185">Reference proteome</keyword>
<organism evidence="1 2">
    <name type="scientific">Paenibacillus hodogayensis</name>
    <dbReference type="NCBI Taxonomy" id="279208"/>
    <lineage>
        <taxon>Bacteria</taxon>
        <taxon>Bacillati</taxon>
        <taxon>Bacillota</taxon>
        <taxon>Bacilli</taxon>
        <taxon>Bacillales</taxon>
        <taxon>Paenibacillaceae</taxon>
        <taxon>Paenibacillus</taxon>
    </lineage>
</organism>
<comment type="caution">
    <text evidence="1">The sequence shown here is derived from an EMBL/GenBank/DDBJ whole genome shotgun (WGS) entry which is preliminary data.</text>
</comment>